<name>A0A9P4XF92_9HYPO</name>
<gene>
    <name evidence="2" type="ORF">CFAM422_006287</name>
</gene>
<organism evidence="2 3">
    <name type="scientific">Trichoderma lentiforme</name>
    <dbReference type="NCBI Taxonomy" id="1567552"/>
    <lineage>
        <taxon>Eukaryota</taxon>
        <taxon>Fungi</taxon>
        <taxon>Dikarya</taxon>
        <taxon>Ascomycota</taxon>
        <taxon>Pezizomycotina</taxon>
        <taxon>Sordariomycetes</taxon>
        <taxon>Hypocreomycetidae</taxon>
        <taxon>Hypocreales</taxon>
        <taxon>Hypocreaceae</taxon>
        <taxon>Trichoderma</taxon>
    </lineage>
</organism>
<evidence type="ECO:0000313" key="2">
    <source>
        <dbReference type="EMBL" id="KAF3071704.1"/>
    </source>
</evidence>
<comment type="caution">
    <text evidence="2">The sequence shown here is derived from an EMBL/GenBank/DDBJ whole genome shotgun (WGS) entry which is preliminary data.</text>
</comment>
<dbReference type="AlphaFoldDB" id="A0A9P4XF92"/>
<feature type="region of interest" description="Disordered" evidence="1">
    <location>
        <begin position="1"/>
        <end position="34"/>
    </location>
</feature>
<keyword evidence="3" id="KW-1185">Reference proteome</keyword>
<evidence type="ECO:0000256" key="1">
    <source>
        <dbReference type="SAM" id="MobiDB-lite"/>
    </source>
</evidence>
<reference evidence="2 3" key="1">
    <citation type="submission" date="2018-06" db="EMBL/GenBank/DDBJ databases">
        <title>Genome analysis of cellulolytic fungus Trichoderma lentiforme CFAM-422.</title>
        <authorList>
            <person name="Steindorff A.S."/>
            <person name="Formighieri E.F."/>
            <person name="Midorikawa G.E.O."/>
            <person name="Tamietti M.S."/>
            <person name="Ramos E.Z."/>
            <person name="Silva A.S."/>
            <person name="Bon E.P.S."/>
            <person name="Mendes T.D."/>
            <person name="Damaso M.C.T."/>
            <person name="Favaro L.C.L."/>
        </authorList>
    </citation>
    <scope>NUCLEOTIDE SEQUENCE [LARGE SCALE GENOMIC DNA]</scope>
    <source>
        <strain evidence="2 3">CFAM-422</strain>
    </source>
</reference>
<dbReference type="Proteomes" id="UP000801864">
    <property type="component" value="Unassembled WGS sequence"/>
</dbReference>
<proteinExistence type="predicted"/>
<evidence type="ECO:0000313" key="3">
    <source>
        <dbReference type="Proteomes" id="UP000801864"/>
    </source>
</evidence>
<sequence length="81" mass="8708">MALSFKTGQAYVDDDDGDGGGGSDGSDDGGDVNCQMMPMFIMTLDVRMQMEIEAGEKEMGELTLNDDVVGEEKKNPKRAVL</sequence>
<dbReference type="EMBL" id="QLNT01000010">
    <property type="protein sequence ID" value="KAF3071704.1"/>
    <property type="molecule type" value="Genomic_DNA"/>
</dbReference>
<protein>
    <submittedName>
        <fullName evidence="2">Uncharacterized protein</fullName>
    </submittedName>
</protein>
<accession>A0A9P4XF92</accession>